<proteinExistence type="predicted"/>
<keyword evidence="2" id="KW-1185">Reference proteome</keyword>
<dbReference type="AlphaFoldDB" id="K9TTM3"/>
<evidence type="ECO:0000313" key="1">
    <source>
        <dbReference type="EMBL" id="AFY85900.1"/>
    </source>
</evidence>
<reference evidence="1 2" key="1">
    <citation type="submission" date="2012-06" db="EMBL/GenBank/DDBJ databases">
        <title>Finished chromosome of genome of Chroococcidiopsis thermalis PCC 7203.</title>
        <authorList>
            <consortium name="US DOE Joint Genome Institute"/>
            <person name="Gugger M."/>
            <person name="Coursin T."/>
            <person name="Rippka R."/>
            <person name="Tandeau De Marsac N."/>
            <person name="Huntemann M."/>
            <person name="Wei C.-L."/>
            <person name="Han J."/>
            <person name="Detter J.C."/>
            <person name="Han C."/>
            <person name="Tapia R."/>
            <person name="Davenport K."/>
            <person name="Daligault H."/>
            <person name="Erkkila T."/>
            <person name="Gu W."/>
            <person name="Munk A.C.C."/>
            <person name="Teshima H."/>
            <person name="Xu Y."/>
            <person name="Chain P."/>
            <person name="Chen A."/>
            <person name="Krypides N."/>
            <person name="Mavromatis K."/>
            <person name="Markowitz V."/>
            <person name="Szeto E."/>
            <person name="Ivanova N."/>
            <person name="Mikhailova N."/>
            <person name="Ovchinnikova G."/>
            <person name="Pagani I."/>
            <person name="Pati A."/>
            <person name="Goodwin L."/>
            <person name="Peters L."/>
            <person name="Pitluck S."/>
            <person name="Woyke T."/>
            <person name="Kerfeld C."/>
        </authorList>
    </citation>
    <scope>NUCLEOTIDE SEQUENCE [LARGE SCALE GENOMIC DNA]</scope>
    <source>
        <strain evidence="1 2">PCC 7203</strain>
    </source>
</reference>
<dbReference type="InParanoid" id="K9TTM3"/>
<dbReference type="KEGG" id="cthe:Chro_0348"/>
<evidence type="ECO:0000313" key="2">
    <source>
        <dbReference type="Proteomes" id="UP000010384"/>
    </source>
</evidence>
<dbReference type="Proteomes" id="UP000010384">
    <property type="component" value="Chromosome"/>
</dbReference>
<accession>K9TTM3</accession>
<dbReference type="STRING" id="251229.Chro_0348"/>
<gene>
    <name evidence="1" type="ORF">Chro_0348</name>
</gene>
<organism evidence="1 2">
    <name type="scientific">Chroococcidiopsis thermalis (strain PCC 7203)</name>
    <dbReference type="NCBI Taxonomy" id="251229"/>
    <lineage>
        <taxon>Bacteria</taxon>
        <taxon>Bacillati</taxon>
        <taxon>Cyanobacteriota</taxon>
        <taxon>Cyanophyceae</taxon>
        <taxon>Chroococcidiopsidales</taxon>
        <taxon>Chroococcidiopsidaceae</taxon>
        <taxon>Chroococcidiopsis</taxon>
    </lineage>
</organism>
<name>K9TTM3_CHRTP</name>
<dbReference type="EMBL" id="CP003597">
    <property type="protein sequence ID" value="AFY85900.1"/>
    <property type="molecule type" value="Genomic_DNA"/>
</dbReference>
<protein>
    <submittedName>
        <fullName evidence="1">Uncharacterized protein</fullName>
    </submittedName>
</protein>
<sequence length="30" mass="3520">MQDGYSFEMGFVVVTRDRVGAIGFIRYFEE</sequence>
<dbReference type="HOGENOM" id="CLU_3402806_0_0_3"/>